<dbReference type="InterPro" id="IPR013783">
    <property type="entry name" value="Ig-like_fold"/>
</dbReference>
<proteinExistence type="predicted"/>
<dbReference type="Gene3D" id="2.60.40.10">
    <property type="entry name" value="Immunoglobulins"/>
    <property type="match status" value="1"/>
</dbReference>
<organism evidence="1 2">
    <name type="scientific">Aquirufa originis</name>
    <dbReference type="NCBI Taxonomy" id="3096514"/>
    <lineage>
        <taxon>Bacteria</taxon>
        <taxon>Pseudomonadati</taxon>
        <taxon>Bacteroidota</taxon>
        <taxon>Cytophagia</taxon>
        <taxon>Cytophagales</taxon>
        <taxon>Flectobacillaceae</taxon>
        <taxon>Aquirufa</taxon>
    </lineage>
</organism>
<comment type="caution">
    <text evidence="1">The sequence shown here is derived from an EMBL/GenBank/DDBJ whole genome shotgun (WGS) entry which is preliminary data.</text>
</comment>
<dbReference type="EMBL" id="JBBKXY010000003">
    <property type="protein sequence ID" value="MFD3294120.1"/>
    <property type="molecule type" value="Genomic_DNA"/>
</dbReference>
<name>A0ABW6D7U5_9BACT</name>
<dbReference type="RefSeq" id="WP_377979329.1">
    <property type="nucleotide sequence ID" value="NZ_JBBKXY010000003.1"/>
</dbReference>
<protein>
    <recommendedName>
        <fullName evidence="3">Fibronectin type-III domain-containing protein</fullName>
    </recommendedName>
</protein>
<evidence type="ECO:0000313" key="1">
    <source>
        <dbReference type="EMBL" id="MFD3294120.1"/>
    </source>
</evidence>
<gene>
    <name evidence="1" type="ORF">SKC35_10505</name>
</gene>
<reference evidence="1 2" key="1">
    <citation type="submission" date="2024-03" db="EMBL/GenBank/DDBJ databases">
        <title>Aquirufa genome sequencing.</title>
        <authorList>
            <person name="Pitt A."/>
            <person name="Hahn M.W."/>
        </authorList>
    </citation>
    <scope>NUCLEOTIDE SEQUENCE [LARGE SCALE GENOMIC DNA]</scope>
    <source>
        <strain evidence="1 2">KTFRIE-69F</strain>
    </source>
</reference>
<dbReference type="Proteomes" id="UP001598112">
    <property type="component" value="Unassembled WGS sequence"/>
</dbReference>
<accession>A0ABW6D7U5</accession>
<evidence type="ECO:0000313" key="2">
    <source>
        <dbReference type="Proteomes" id="UP001598112"/>
    </source>
</evidence>
<sequence>MGKFSCMLALMFGLIACSKEEPVVPPPVVAPLLEPGKVSLKLPENNKDCEVGIVSADKAEIEFSWNATENAKKYQLVVNSSVNGKVIDVSDLTGLTTKVILTRGQAYTWNITAFSSSAKSSVSPLWKFYLSGDGISNRSPTAAKAIFPIPGSTISLNDLGKVKLEWYSEDPDKDALLYEIRIDTIDGKQKPPSTLVDLKVPQVEIGLKSGKLYFWSVITKDPAISVTSDVFSFKVR</sequence>
<keyword evidence="2" id="KW-1185">Reference proteome</keyword>
<dbReference type="PROSITE" id="PS51257">
    <property type="entry name" value="PROKAR_LIPOPROTEIN"/>
    <property type="match status" value="1"/>
</dbReference>
<evidence type="ECO:0008006" key="3">
    <source>
        <dbReference type="Google" id="ProtNLM"/>
    </source>
</evidence>